<dbReference type="InterPro" id="IPR016154">
    <property type="entry name" value="Heat_shock_Hsp33_C"/>
</dbReference>
<keyword evidence="3 6" id="KW-1015">Disulfide bond</keyword>
<dbReference type="PIRSF" id="PIRSF005261">
    <property type="entry name" value="Heat_shock_Hsp33"/>
    <property type="match status" value="1"/>
</dbReference>
<dbReference type="NCBIfam" id="NF001033">
    <property type="entry name" value="PRK00114.1"/>
    <property type="match status" value="1"/>
</dbReference>
<feature type="disulfide bond" description="Redox-active" evidence="6">
    <location>
        <begin position="238"/>
        <end position="240"/>
    </location>
</feature>
<evidence type="ECO:0000256" key="2">
    <source>
        <dbReference type="ARBA" id="ARBA00022833"/>
    </source>
</evidence>
<comment type="function">
    <text evidence="6">Redox regulated molecular chaperone. Protects both thermally unfolding and oxidatively damaged proteins from irreversible aggregation. Plays an important role in the bacterial defense system toward oxidative stress.</text>
</comment>
<dbReference type="HAMAP" id="MF_00117">
    <property type="entry name" value="HslO"/>
    <property type="match status" value="1"/>
</dbReference>
<feature type="disulfide bond" description="Redox-active" evidence="6">
    <location>
        <begin position="272"/>
        <end position="275"/>
    </location>
</feature>
<name>A0A7G9WKQ8_9FIRM</name>
<dbReference type="GO" id="GO:0044183">
    <property type="term" value="F:protein folding chaperone"/>
    <property type="evidence" value="ECO:0007669"/>
    <property type="project" value="TreeGrafter"/>
</dbReference>
<dbReference type="AlphaFoldDB" id="A0A7G9WKQ8"/>
<sequence>MDRMIRCITKSGHLMACAVDSTYMVATAQQIHATSPTATAALGRLLTGTSMMGAMLKDKGATLQIKINGGGPLGNVVAIADDNGNCRGYVDHPEADLPIRADGKLDVGGLVGHDGMVTVMREDKEHAPYTGQVKLLSGEIAEDLATYYAVSEQIPTVCALGVLENKENTEQLLAGGLFVQALPGVTQEELNLLEKNASQIPAVTEMLSQGLSIEDMCSKILIGMPFEKLDEYPVSYACDCSKERVERAFSSLKPAEIRTLADDKSGFAEARCNYCGRKYRFTSAELNTLADEVEKSQKNL</sequence>
<keyword evidence="8" id="KW-1185">Reference proteome</keyword>
<dbReference type="CDD" id="cd00498">
    <property type="entry name" value="Hsp33"/>
    <property type="match status" value="1"/>
</dbReference>
<dbReference type="SUPFAM" id="SSF64397">
    <property type="entry name" value="Hsp33 domain"/>
    <property type="match status" value="1"/>
</dbReference>
<gene>
    <name evidence="6 7" type="primary">hslO</name>
    <name evidence="7" type="ORF">H6X83_06625</name>
</gene>
<dbReference type="RefSeq" id="WP_212508337.1">
    <property type="nucleotide sequence ID" value="NZ_CP060696.1"/>
</dbReference>
<proteinExistence type="inferred from homology"/>
<comment type="subcellular location">
    <subcellularLocation>
        <location evidence="6">Cytoplasm</location>
    </subcellularLocation>
</comment>
<dbReference type="SUPFAM" id="SSF118352">
    <property type="entry name" value="HSP33 redox switch-like"/>
    <property type="match status" value="1"/>
</dbReference>
<evidence type="ECO:0000313" key="8">
    <source>
        <dbReference type="Proteomes" id="UP000516046"/>
    </source>
</evidence>
<organism evidence="7 8">
    <name type="scientific">Caproicibacterium amylolyticum</name>
    <dbReference type="NCBI Taxonomy" id="2766537"/>
    <lineage>
        <taxon>Bacteria</taxon>
        <taxon>Bacillati</taxon>
        <taxon>Bacillota</taxon>
        <taxon>Clostridia</taxon>
        <taxon>Eubacteriales</taxon>
        <taxon>Oscillospiraceae</taxon>
        <taxon>Caproicibacterium</taxon>
    </lineage>
</organism>
<dbReference type="InterPro" id="IPR000397">
    <property type="entry name" value="Heat_shock_Hsp33"/>
</dbReference>
<dbReference type="Pfam" id="PF01430">
    <property type="entry name" value="HSP33"/>
    <property type="match status" value="1"/>
</dbReference>
<dbReference type="InterPro" id="IPR016153">
    <property type="entry name" value="Heat_shock_Hsp33_N"/>
</dbReference>
<protein>
    <recommendedName>
        <fullName evidence="6">33 kDa chaperonin</fullName>
    </recommendedName>
    <alternativeName>
        <fullName evidence="6">Heat shock protein 33 homolog</fullName>
        <shortName evidence="6">HSP33</shortName>
    </alternativeName>
</protein>
<evidence type="ECO:0000313" key="7">
    <source>
        <dbReference type="EMBL" id="QNO19270.1"/>
    </source>
</evidence>
<dbReference type="Gene3D" id="3.90.1280.10">
    <property type="entry name" value="HSP33 redox switch-like"/>
    <property type="match status" value="1"/>
</dbReference>
<dbReference type="Proteomes" id="UP000516046">
    <property type="component" value="Chromosome"/>
</dbReference>
<dbReference type="GO" id="GO:0005737">
    <property type="term" value="C:cytoplasm"/>
    <property type="evidence" value="ECO:0007669"/>
    <property type="project" value="UniProtKB-SubCell"/>
</dbReference>
<comment type="similarity">
    <text evidence="6">Belongs to the HSP33 family.</text>
</comment>
<comment type="PTM">
    <text evidence="6">Under oxidizing conditions two disulfide bonds are formed involving the reactive cysteines. Under reducing conditions zinc is bound to the reactive cysteines and the protein is inactive.</text>
</comment>
<dbReference type="GO" id="GO:0042026">
    <property type="term" value="P:protein refolding"/>
    <property type="evidence" value="ECO:0007669"/>
    <property type="project" value="TreeGrafter"/>
</dbReference>
<keyword evidence="5 6" id="KW-0676">Redox-active center</keyword>
<evidence type="ECO:0000256" key="1">
    <source>
        <dbReference type="ARBA" id="ARBA00022490"/>
    </source>
</evidence>
<keyword evidence="4 6" id="KW-0143">Chaperone</keyword>
<dbReference type="PANTHER" id="PTHR30111">
    <property type="entry name" value="33 KDA CHAPERONIN"/>
    <property type="match status" value="1"/>
</dbReference>
<accession>A0A7G9WKQ8</accession>
<dbReference type="PANTHER" id="PTHR30111:SF1">
    <property type="entry name" value="33 KDA CHAPERONIN"/>
    <property type="match status" value="1"/>
</dbReference>
<reference evidence="7 8" key="1">
    <citation type="submission" date="2020-08" db="EMBL/GenBank/DDBJ databases">
        <authorList>
            <person name="Ren C."/>
            <person name="Gu Y."/>
            <person name="Xu Y."/>
        </authorList>
    </citation>
    <scope>NUCLEOTIDE SEQUENCE [LARGE SCALE GENOMIC DNA]</scope>
    <source>
        <strain evidence="7 8">LBM18003</strain>
    </source>
</reference>
<keyword evidence="2 6" id="KW-0862">Zinc</keyword>
<evidence type="ECO:0000256" key="5">
    <source>
        <dbReference type="ARBA" id="ARBA00023284"/>
    </source>
</evidence>
<dbReference type="GO" id="GO:0051082">
    <property type="term" value="F:unfolded protein binding"/>
    <property type="evidence" value="ECO:0007669"/>
    <property type="project" value="UniProtKB-UniRule"/>
</dbReference>
<evidence type="ECO:0000256" key="6">
    <source>
        <dbReference type="HAMAP-Rule" id="MF_00117"/>
    </source>
</evidence>
<keyword evidence="1 6" id="KW-0963">Cytoplasm</keyword>
<evidence type="ECO:0000256" key="3">
    <source>
        <dbReference type="ARBA" id="ARBA00023157"/>
    </source>
</evidence>
<dbReference type="Gene3D" id="3.55.30.10">
    <property type="entry name" value="Hsp33 domain"/>
    <property type="match status" value="1"/>
</dbReference>
<dbReference type="EMBL" id="CP060696">
    <property type="protein sequence ID" value="QNO19270.1"/>
    <property type="molecule type" value="Genomic_DNA"/>
</dbReference>
<dbReference type="KEGG" id="caml:H6X83_06625"/>
<evidence type="ECO:0000256" key="4">
    <source>
        <dbReference type="ARBA" id="ARBA00023186"/>
    </source>
</evidence>